<feature type="compositionally biased region" description="Basic and acidic residues" evidence="2">
    <location>
        <begin position="1792"/>
        <end position="1813"/>
    </location>
</feature>
<feature type="coiled-coil region" evidence="1">
    <location>
        <begin position="587"/>
        <end position="656"/>
    </location>
</feature>
<feature type="coiled-coil region" evidence="1">
    <location>
        <begin position="791"/>
        <end position="1024"/>
    </location>
</feature>
<name>A0AAD2G9U8_9STRA</name>
<feature type="coiled-coil region" evidence="1">
    <location>
        <begin position="425"/>
        <end position="469"/>
    </location>
</feature>
<accession>A0AAD2G9U8</accession>
<dbReference type="Pfam" id="PF25481">
    <property type="entry name" value="Nucleoprot-TPR"/>
    <property type="match status" value="1"/>
</dbReference>
<feature type="compositionally biased region" description="Basic and acidic residues" evidence="2">
    <location>
        <begin position="96"/>
        <end position="108"/>
    </location>
</feature>
<evidence type="ECO:0000256" key="2">
    <source>
        <dbReference type="SAM" id="MobiDB-lite"/>
    </source>
</evidence>
<feature type="coiled-coil region" evidence="1">
    <location>
        <begin position="1342"/>
        <end position="1426"/>
    </location>
</feature>
<evidence type="ECO:0008006" key="7">
    <source>
        <dbReference type="Google" id="ProtNLM"/>
    </source>
</evidence>
<dbReference type="PANTHER" id="PTHR18898:SF2">
    <property type="entry name" value="NUCLEOPROTEIN TPR"/>
    <property type="match status" value="1"/>
</dbReference>
<dbReference type="GO" id="GO:0005643">
    <property type="term" value="C:nuclear pore"/>
    <property type="evidence" value="ECO:0007669"/>
    <property type="project" value="TreeGrafter"/>
</dbReference>
<dbReference type="Pfam" id="PF07926">
    <property type="entry name" value="TPR_MLP1_2"/>
    <property type="match status" value="1"/>
</dbReference>
<dbReference type="GO" id="GO:0006406">
    <property type="term" value="P:mRNA export from nucleus"/>
    <property type="evidence" value="ECO:0007669"/>
    <property type="project" value="TreeGrafter"/>
</dbReference>
<organism evidence="5 6">
    <name type="scientific">Cylindrotheca closterium</name>
    <dbReference type="NCBI Taxonomy" id="2856"/>
    <lineage>
        <taxon>Eukaryota</taxon>
        <taxon>Sar</taxon>
        <taxon>Stramenopiles</taxon>
        <taxon>Ochrophyta</taxon>
        <taxon>Bacillariophyta</taxon>
        <taxon>Bacillariophyceae</taxon>
        <taxon>Bacillariophycidae</taxon>
        <taxon>Bacillariales</taxon>
        <taxon>Bacillariaceae</taxon>
        <taxon>Cylindrotheca</taxon>
    </lineage>
</organism>
<comment type="caution">
    <text evidence="5">The sequence shown here is derived from an EMBL/GenBank/DDBJ whole genome shotgun (WGS) entry which is preliminary data.</text>
</comment>
<dbReference type="PANTHER" id="PTHR18898">
    <property type="entry name" value="NUCLEOPROTEIN TPR-RELATED"/>
    <property type="match status" value="1"/>
</dbReference>
<dbReference type="GO" id="GO:0017056">
    <property type="term" value="F:structural constituent of nuclear pore"/>
    <property type="evidence" value="ECO:0007669"/>
    <property type="project" value="TreeGrafter"/>
</dbReference>
<dbReference type="GO" id="GO:0006606">
    <property type="term" value="P:protein import into nucleus"/>
    <property type="evidence" value="ECO:0007669"/>
    <property type="project" value="InterPro"/>
</dbReference>
<feature type="coiled-coil region" evidence="1">
    <location>
        <begin position="1140"/>
        <end position="1181"/>
    </location>
</feature>
<feature type="domain" description="Nucleoprotein TPR/MLP1-2" evidence="3">
    <location>
        <begin position="982"/>
        <end position="1108"/>
    </location>
</feature>
<keyword evidence="6" id="KW-1185">Reference proteome</keyword>
<evidence type="ECO:0000313" key="5">
    <source>
        <dbReference type="EMBL" id="CAJ1966426.1"/>
    </source>
</evidence>
<protein>
    <recommendedName>
        <fullName evidence="7">Nucleoprotein TPR/MLP1 domain-containing protein</fullName>
    </recommendedName>
</protein>
<evidence type="ECO:0000256" key="1">
    <source>
        <dbReference type="SAM" id="Coils"/>
    </source>
</evidence>
<dbReference type="InterPro" id="IPR012929">
    <property type="entry name" value="Nucleoprot-TPR/MLP1-2_dom"/>
</dbReference>
<dbReference type="EMBL" id="CAKOGP040002285">
    <property type="protein sequence ID" value="CAJ1966426.1"/>
    <property type="molecule type" value="Genomic_DNA"/>
</dbReference>
<dbReference type="Proteomes" id="UP001295423">
    <property type="component" value="Unassembled WGS sequence"/>
</dbReference>
<reference evidence="5" key="1">
    <citation type="submission" date="2023-08" db="EMBL/GenBank/DDBJ databases">
        <authorList>
            <person name="Audoor S."/>
            <person name="Bilcke G."/>
        </authorList>
    </citation>
    <scope>NUCLEOTIDE SEQUENCE</scope>
</reference>
<feature type="domain" description="Nucleoprotein TPR/MPL1" evidence="4">
    <location>
        <begin position="151"/>
        <end position="223"/>
    </location>
</feature>
<proteinExistence type="predicted"/>
<evidence type="ECO:0000259" key="4">
    <source>
        <dbReference type="Pfam" id="PF25481"/>
    </source>
</evidence>
<feature type="coiled-coil region" evidence="1">
    <location>
        <begin position="498"/>
        <end position="555"/>
    </location>
</feature>
<evidence type="ECO:0000313" key="6">
    <source>
        <dbReference type="Proteomes" id="UP001295423"/>
    </source>
</evidence>
<keyword evidence="1" id="KW-0175">Coiled coil</keyword>
<feature type="coiled-coil region" evidence="1">
    <location>
        <begin position="1208"/>
        <end position="1291"/>
    </location>
</feature>
<feature type="coiled-coil region" evidence="1">
    <location>
        <begin position="187"/>
        <end position="346"/>
    </location>
</feature>
<feature type="region of interest" description="Disordered" evidence="2">
    <location>
        <begin position="1788"/>
        <end position="1821"/>
    </location>
</feature>
<dbReference type="InterPro" id="IPR057577">
    <property type="entry name" value="Nucleoprot-TPR/MLP1_dom"/>
</dbReference>
<sequence length="1821" mass="206843">MMPGTTEANDDSWTVAHEASQQMVLQAAMEDVEKQAVKLEDDLVIALKENAKQSDQLKTMQRKIDELEVSLVSESSKLQAVQKDYEQSASALESTRSSEKEKDARFDRLQRESDSLRDEIGRLNAENREYKSKLNETEAQVKLDNTEIVPLRYEVQRLMAEMRSLSSHSAWLEQELKSKTDQLLSLRSSHAQVVEKLQRELDDASEENEKLSRNSASLRQHLQVAQSKIDHTENELQKVRQEASNKALESEHAATASKKLVAIQKHKIDRLNNKYDSVCRQIEGLKRLAKDAQQQGDSDLHAREKELQSKMDEMLKEQAKSFAKQLTDSKAKLEQAIRRCEQAENSLLLDDAATSSKKRKAIDKNTLEHLSLTDLYSRIATAEDELQKETLLRKQAEIRVTRVEADIRAKAPELLRQRKEYEVAVERQLEYKNRLQSALEEAEEARLRYSELEAEVGGLRSHNKDLELDSIELAKQVQSLLASRTAINGEVESIPASVTEMQSTNQRLLSEHRQLTAKVLDLEEEMQQNVWQEKAERLEKELHTLIDDRKRQEVMVEQIVEQRDLFRALVNNQDSASFSGESRLVLLHKHAERSNELEESKQKIQEKLEVATKKLDCSKQDSLEMLERLSRYEALNQDLSKSVDKLQSQLSTAMANAAKCSADSAFHKNKTLRTESTSLRLREELSEINASKNKLQLINHSLQDALSKANYDYVVIETELEQTKVKLRVAESHAEIARKAEERASNETKQLQMELTRQGTLGNSIQRIETTLAARSTATEESYKNKLTVVSKKLSDREEEHASELRRLKEELNDRAIYLKSAEESRQKAASEAQQANKKLLKTIAVKKQLEERIKSLESDLAETQEKQGPASIQNPANELRMQVQSLTEKHNSVKQENENLKKQVAELKEVSKGSEDAVLEMTNALKTARTTRSEKLSILEDQLKVANAELEKMKQVVADLTRDLSTQQGQREKTVQDGKSKLVEAESQIAKFRSDAENTKLQCKELQSEVAQLQLDASVAQKNYERELNLHSQARTFLRTAREDAENHHRARSMAEIKLQNLGIELSEEKAIVAREKADVEARFKGQEKALEEARIQNVILHEQLEKIGDQIQNIQGDALFAHNSFLSSSADVELQKTISELREVVKFLRSEKEVMRVELDAARREAERDRAAAEVARQSLDHVRIEMRQSEEFTGSIDKTSIKSKLDGSEKRCQLLEESNAHLRQEIKACQQKIVTLSAGLEASKQASIPIELNQRDLEAKNAGLDSERESLKREVEDWKGRVQALVTQFNQIDPIEHQKVVEELGKMKTELGDMARKKVDAEDESKRIRQLAGRASKELQQNKQLVEKQKRMILELTEQKSNMAKMYNGNKLKDLEELKKKISHLEEERDNGKKLLFGANEMNEKLRERLRQFQKVINECKKKEELLHVQLQQAIVRARDPDWEKVDVRPRSIAQSSADMRIFKEMQQKDQTEKPEIKETIDGAAVPRTTKVITNVPLGGFMFGPSEPDGSTLQQHETIDDNLMPNNMSLEDNDSEVKGFMADRINRKIALKRSTELLKDDLKSLPRDDSKDPLQIPHEFSGEQKELSMKEKLMERKRKLMIDMQMKQEALRKTQDVAQIATRRAEPSAKRTKVSADKHHPSESLVIPKAIDDSGASAIRFSFNSTNETGKQSLATKHRVESTTVDLLKVQNAPDSGASLQLSDSSLGAGDTPFAHSNQKETSFAGAFLNIMPLGASSTAPKFQFGSSNAIKLPTPSVQPQSNVFNAFSTATTSSNGRVAIKPLFVATEHGDDDKKPGSYEETGVERDEQVQQNKKQL</sequence>
<dbReference type="Gene3D" id="1.10.287.1490">
    <property type="match status" value="1"/>
</dbReference>
<evidence type="ECO:0000259" key="3">
    <source>
        <dbReference type="Pfam" id="PF07926"/>
    </source>
</evidence>
<gene>
    <name evidence="5" type="ORF">CYCCA115_LOCUS22009</name>
</gene>
<feature type="region of interest" description="Disordered" evidence="2">
    <location>
        <begin position="89"/>
        <end position="108"/>
    </location>
</feature>